<feature type="transmembrane region" description="Helical" evidence="1">
    <location>
        <begin position="121"/>
        <end position="142"/>
    </location>
</feature>
<accession>A0A8J8NQ75</accession>
<dbReference type="AlphaFoldDB" id="A0A8J8NQ75"/>
<comment type="caution">
    <text evidence="2">The sequence shown here is derived from an EMBL/GenBank/DDBJ whole genome shotgun (WGS) entry which is preliminary data.</text>
</comment>
<evidence type="ECO:0000313" key="3">
    <source>
        <dbReference type="Proteomes" id="UP000785679"/>
    </source>
</evidence>
<evidence type="ECO:0000313" key="2">
    <source>
        <dbReference type="EMBL" id="TNV78206.1"/>
    </source>
</evidence>
<proteinExistence type="predicted"/>
<keyword evidence="3" id="KW-1185">Reference proteome</keyword>
<keyword evidence="1" id="KW-1133">Transmembrane helix</keyword>
<name>A0A8J8NQ75_HALGN</name>
<protein>
    <submittedName>
        <fullName evidence="2">Uncharacterized protein</fullName>
    </submittedName>
</protein>
<keyword evidence="1" id="KW-0812">Transmembrane</keyword>
<organism evidence="2 3">
    <name type="scientific">Halteria grandinella</name>
    <dbReference type="NCBI Taxonomy" id="5974"/>
    <lineage>
        <taxon>Eukaryota</taxon>
        <taxon>Sar</taxon>
        <taxon>Alveolata</taxon>
        <taxon>Ciliophora</taxon>
        <taxon>Intramacronucleata</taxon>
        <taxon>Spirotrichea</taxon>
        <taxon>Stichotrichia</taxon>
        <taxon>Sporadotrichida</taxon>
        <taxon>Halteriidae</taxon>
        <taxon>Halteria</taxon>
    </lineage>
</organism>
<gene>
    <name evidence="2" type="ORF">FGO68_gene11597</name>
</gene>
<reference evidence="2" key="1">
    <citation type="submission" date="2019-06" db="EMBL/GenBank/DDBJ databases">
        <authorList>
            <person name="Zheng W."/>
        </authorList>
    </citation>
    <scope>NUCLEOTIDE SEQUENCE</scope>
    <source>
        <strain evidence="2">QDHG01</strain>
    </source>
</reference>
<keyword evidence="1" id="KW-0472">Membrane</keyword>
<sequence length="157" mass="17846">MSVQLIFPTTRTENFIRYDFEGETGIETESNIAKELMKGVYAASDAQASTSASSGTLYDRFFKGSVQYSYDSRIDDYNWPFIFGLILGSYLLILYLAKRYLPEPGPKKEFLEKGKMKDYHFYYFQVTSMIHALIGCITQLCFSHVGTATTKKITSGI</sequence>
<dbReference type="EMBL" id="RRYP01010713">
    <property type="protein sequence ID" value="TNV78206.1"/>
    <property type="molecule type" value="Genomic_DNA"/>
</dbReference>
<dbReference type="Proteomes" id="UP000785679">
    <property type="component" value="Unassembled WGS sequence"/>
</dbReference>
<feature type="transmembrane region" description="Helical" evidence="1">
    <location>
        <begin position="79"/>
        <end position="101"/>
    </location>
</feature>
<evidence type="ECO:0000256" key="1">
    <source>
        <dbReference type="SAM" id="Phobius"/>
    </source>
</evidence>